<reference evidence="6 7" key="1">
    <citation type="submission" date="2019-08" db="EMBL/GenBank/DDBJ databases">
        <title>Seonamhaeicola sediminis sp. nov., isolated from marine sediment.</title>
        <authorList>
            <person name="Cao W.R."/>
        </authorList>
    </citation>
    <scope>NUCLEOTIDE SEQUENCE [LARGE SCALE GENOMIC DNA]</scope>
    <source>
        <strain evidence="6 7">B011</strain>
    </source>
</reference>
<comment type="similarity">
    <text evidence="1 4">Belongs to the glycosyl hydrolase 43 family.</text>
</comment>
<dbReference type="OrthoDB" id="9790012at2"/>
<dbReference type="InterPro" id="IPR006710">
    <property type="entry name" value="Glyco_hydro_43"/>
</dbReference>
<sequence>MYKQFLGTLFAVFFVIQVNAQVFSGQVKDKNGSPIPDVEVYVVEDDETIKTNTKGIWSYTISNKDFKTLVFFKEGYAYEQLNKIKPSSNINTTLRELKKSLATLREEGYVKNGCSSVNIPNNSDWNIDFEITTLKGDLAPDSKYTRRDPSAVIKVGDLYYVWYSYSLTFDDTKTAPWDFNDLYYAVSKDGITWEEKGLAVGRGEAGSYDARSVFTTEVLVSNGKYYLVYQAAADLEGIRGRNTVGMAYADNPNGPWTKLAQPVLTPTYTKNVFFDNKSAHDPCIITYNNKFYLYYKGECGCMDNEGCIKWCNPVCGLRKQVKWGVAISDSPIGPYVKSEFNPITNTGHEVMVWPYADGVAILQHQDGPEPLSIQYSKDGLNFEIKGKVTGFPEAAGLYRTKTSDTNPHSGVSWGMGHKLKWNAGPKGWMYIYRFDKK</sequence>
<dbReference type="RefSeq" id="WP_148539791.1">
    <property type="nucleotide sequence ID" value="NZ_VSDQ01000163.1"/>
</dbReference>
<dbReference type="CDD" id="cd08992">
    <property type="entry name" value="GH117"/>
    <property type="match status" value="1"/>
</dbReference>
<dbReference type="Pfam" id="PF04616">
    <property type="entry name" value="Glyco_hydro_43"/>
    <property type="match status" value="1"/>
</dbReference>
<keyword evidence="7" id="KW-1185">Reference proteome</keyword>
<organism evidence="6 7">
    <name type="scientific">Seonamhaeicola marinus</name>
    <dbReference type="NCBI Taxonomy" id="1912246"/>
    <lineage>
        <taxon>Bacteria</taxon>
        <taxon>Pseudomonadati</taxon>
        <taxon>Bacteroidota</taxon>
        <taxon>Flavobacteriia</taxon>
        <taxon>Flavobacteriales</taxon>
        <taxon>Flavobacteriaceae</taxon>
    </lineage>
</organism>
<dbReference type="PANTHER" id="PTHR35279:SF1">
    <property type="entry name" value="ARABINANASE_LEVANSUCRASE_INVERTASE"/>
    <property type="match status" value="1"/>
</dbReference>
<dbReference type="Proteomes" id="UP000323930">
    <property type="component" value="Unassembled WGS sequence"/>
</dbReference>
<evidence type="ECO:0000256" key="5">
    <source>
        <dbReference type="SAM" id="SignalP"/>
    </source>
</evidence>
<accession>A0A5D0J745</accession>
<keyword evidence="2 4" id="KW-0378">Hydrolase</keyword>
<comment type="caution">
    <text evidence="6">The sequence shown here is derived from an EMBL/GenBank/DDBJ whole genome shotgun (WGS) entry which is preliminary data.</text>
</comment>
<evidence type="ECO:0000313" key="7">
    <source>
        <dbReference type="Proteomes" id="UP000323930"/>
    </source>
</evidence>
<dbReference type="SUPFAM" id="SSF49464">
    <property type="entry name" value="Carboxypeptidase regulatory domain-like"/>
    <property type="match status" value="1"/>
</dbReference>
<dbReference type="GO" id="GO:0005975">
    <property type="term" value="P:carbohydrate metabolic process"/>
    <property type="evidence" value="ECO:0007669"/>
    <property type="project" value="InterPro"/>
</dbReference>
<dbReference type="GO" id="GO:0004553">
    <property type="term" value="F:hydrolase activity, hydrolyzing O-glycosyl compounds"/>
    <property type="evidence" value="ECO:0007669"/>
    <property type="project" value="InterPro"/>
</dbReference>
<dbReference type="PANTHER" id="PTHR35279">
    <property type="match status" value="1"/>
</dbReference>
<evidence type="ECO:0000313" key="6">
    <source>
        <dbReference type="EMBL" id="TYA92185.1"/>
    </source>
</evidence>
<proteinExistence type="inferred from homology"/>
<keyword evidence="3 4" id="KW-0326">Glycosidase</keyword>
<evidence type="ECO:0000256" key="1">
    <source>
        <dbReference type="ARBA" id="ARBA00009865"/>
    </source>
</evidence>
<dbReference type="InterPro" id="IPR008969">
    <property type="entry name" value="CarboxyPept-like_regulatory"/>
</dbReference>
<evidence type="ECO:0000256" key="2">
    <source>
        <dbReference type="ARBA" id="ARBA00022801"/>
    </source>
</evidence>
<gene>
    <name evidence="6" type="ORF">FUA24_01770</name>
</gene>
<evidence type="ECO:0000256" key="4">
    <source>
        <dbReference type="RuleBase" id="RU361187"/>
    </source>
</evidence>
<dbReference type="AlphaFoldDB" id="A0A5D0J745"/>
<dbReference type="Gene3D" id="2.60.40.1120">
    <property type="entry name" value="Carboxypeptidase-like, regulatory domain"/>
    <property type="match status" value="1"/>
</dbReference>
<protein>
    <submittedName>
        <fullName evidence="6">Family 43 glycosylhydrolase</fullName>
    </submittedName>
</protein>
<feature type="signal peptide" evidence="5">
    <location>
        <begin position="1"/>
        <end position="20"/>
    </location>
</feature>
<dbReference type="Gene3D" id="2.115.10.20">
    <property type="entry name" value="Glycosyl hydrolase domain, family 43"/>
    <property type="match status" value="1"/>
</dbReference>
<feature type="chain" id="PRO_5022929835" evidence="5">
    <location>
        <begin position="21"/>
        <end position="437"/>
    </location>
</feature>
<keyword evidence="5" id="KW-0732">Signal</keyword>
<name>A0A5D0J745_9FLAO</name>
<evidence type="ECO:0000256" key="3">
    <source>
        <dbReference type="ARBA" id="ARBA00023295"/>
    </source>
</evidence>
<dbReference type="InterPro" id="IPR023296">
    <property type="entry name" value="Glyco_hydro_beta-prop_sf"/>
</dbReference>
<dbReference type="SUPFAM" id="SSF75005">
    <property type="entry name" value="Arabinanase/levansucrase/invertase"/>
    <property type="match status" value="1"/>
</dbReference>
<dbReference type="EMBL" id="VSDQ01000163">
    <property type="protein sequence ID" value="TYA92185.1"/>
    <property type="molecule type" value="Genomic_DNA"/>
</dbReference>